<gene>
    <name evidence="5" type="ORF">O3G_MSEX012184</name>
</gene>
<feature type="binding site" evidence="2">
    <location>
        <position position="55"/>
    </location>
    <ligand>
        <name>Zn(2+)</name>
        <dbReference type="ChEBI" id="CHEBI:29105"/>
    </ligand>
</feature>
<dbReference type="Proteomes" id="UP000791440">
    <property type="component" value="Unassembled WGS sequence"/>
</dbReference>
<organism evidence="5 6">
    <name type="scientific">Manduca sexta</name>
    <name type="common">Tobacco hawkmoth</name>
    <name type="synonym">Tobacco hornworm</name>
    <dbReference type="NCBI Taxonomy" id="7130"/>
    <lineage>
        <taxon>Eukaryota</taxon>
        <taxon>Metazoa</taxon>
        <taxon>Ecdysozoa</taxon>
        <taxon>Arthropoda</taxon>
        <taxon>Hexapoda</taxon>
        <taxon>Insecta</taxon>
        <taxon>Pterygota</taxon>
        <taxon>Neoptera</taxon>
        <taxon>Endopterygota</taxon>
        <taxon>Lepidoptera</taxon>
        <taxon>Glossata</taxon>
        <taxon>Ditrysia</taxon>
        <taxon>Bombycoidea</taxon>
        <taxon>Sphingidae</taxon>
        <taxon>Sphinginae</taxon>
        <taxon>Sphingini</taxon>
        <taxon>Manduca</taxon>
    </lineage>
</organism>
<evidence type="ECO:0000256" key="2">
    <source>
        <dbReference type="PROSITE-ProRule" id="PRU01263"/>
    </source>
</evidence>
<dbReference type="GO" id="GO:0005634">
    <property type="term" value="C:nucleus"/>
    <property type="evidence" value="ECO:0007669"/>
    <property type="project" value="InterPro"/>
</dbReference>
<dbReference type="SUPFAM" id="SSF52113">
    <property type="entry name" value="BRCT domain"/>
    <property type="match status" value="1"/>
</dbReference>
<keyword evidence="1" id="KW-0863">Zinc-finger</keyword>
<dbReference type="PANTHER" id="PTHR46677">
    <property type="entry name" value="SMC5-SMC6 COMPLEX LOCALIZATION FACTOR PROTEIN 1"/>
    <property type="match status" value="1"/>
</dbReference>
<keyword evidence="2" id="KW-0862">Zinc</keyword>
<feature type="domain" description="C2H2-type" evidence="3">
    <location>
        <begin position="240"/>
        <end position="268"/>
    </location>
</feature>
<keyword evidence="2" id="KW-0479">Metal-binding</keyword>
<dbReference type="InterPro" id="IPR013087">
    <property type="entry name" value="Znf_C2H2_type"/>
</dbReference>
<dbReference type="InterPro" id="IPR012934">
    <property type="entry name" value="Znf_AD"/>
</dbReference>
<feature type="binding site" evidence="2">
    <location>
        <position position="8"/>
    </location>
    <ligand>
        <name>Zn(2+)</name>
        <dbReference type="ChEBI" id="CHEBI:29105"/>
    </ligand>
</feature>
<dbReference type="OrthoDB" id="273147at2759"/>
<dbReference type="Pfam" id="PF07776">
    <property type="entry name" value="zf-AD"/>
    <property type="match status" value="1"/>
</dbReference>
<dbReference type="InterPro" id="IPR042479">
    <property type="entry name" value="Slf1"/>
</dbReference>
<dbReference type="Gene3D" id="3.40.50.10190">
    <property type="entry name" value="BRCT domain"/>
    <property type="match status" value="2"/>
</dbReference>
<evidence type="ECO:0000313" key="6">
    <source>
        <dbReference type="Proteomes" id="UP000791440"/>
    </source>
</evidence>
<evidence type="ECO:0000259" key="4">
    <source>
        <dbReference type="PROSITE" id="PS51915"/>
    </source>
</evidence>
<dbReference type="InterPro" id="IPR036420">
    <property type="entry name" value="BRCT_dom_sf"/>
</dbReference>
<name>A0A921ZP17_MANSE</name>
<proteinExistence type="predicted"/>
<evidence type="ECO:0000259" key="3">
    <source>
        <dbReference type="PROSITE" id="PS50157"/>
    </source>
</evidence>
<dbReference type="GO" id="GO:2000781">
    <property type="term" value="P:positive regulation of double-strand break repair"/>
    <property type="evidence" value="ECO:0007669"/>
    <property type="project" value="InterPro"/>
</dbReference>
<evidence type="ECO:0008006" key="7">
    <source>
        <dbReference type="Google" id="ProtNLM"/>
    </source>
</evidence>
<dbReference type="SMART" id="SM00355">
    <property type="entry name" value="ZnF_C2H2"/>
    <property type="match status" value="1"/>
</dbReference>
<dbReference type="EMBL" id="JH668693">
    <property type="protein sequence ID" value="KAG6460736.1"/>
    <property type="molecule type" value="Genomic_DNA"/>
</dbReference>
<dbReference type="GO" id="GO:0006974">
    <property type="term" value="P:DNA damage response"/>
    <property type="evidence" value="ECO:0007669"/>
    <property type="project" value="TreeGrafter"/>
</dbReference>
<dbReference type="SUPFAM" id="SSF57716">
    <property type="entry name" value="Glucocorticoid receptor-like (DNA-binding domain)"/>
    <property type="match status" value="1"/>
</dbReference>
<dbReference type="SMART" id="SM00868">
    <property type="entry name" value="zf-AD"/>
    <property type="match status" value="1"/>
</dbReference>
<dbReference type="Gene3D" id="3.40.1800.20">
    <property type="match status" value="1"/>
</dbReference>
<dbReference type="PROSITE" id="PS50157">
    <property type="entry name" value="ZINC_FINGER_C2H2_2"/>
    <property type="match status" value="1"/>
</dbReference>
<evidence type="ECO:0000313" key="5">
    <source>
        <dbReference type="EMBL" id="KAG6460736.1"/>
    </source>
</evidence>
<feature type="binding site" evidence="2">
    <location>
        <position position="11"/>
    </location>
    <ligand>
        <name>Zn(2+)</name>
        <dbReference type="ChEBI" id="CHEBI:29105"/>
    </ligand>
</feature>
<accession>A0A921ZP17</accession>
<feature type="domain" description="ZAD" evidence="4">
    <location>
        <begin position="6"/>
        <end position="79"/>
    </location>
</feature>
<dbReference type="AlphaFoldDB" id="A0A921ZP17"/>
<feature type="binding site" evidence="2">
    <location>
        <position position="52"/>
    </location>
    <ligand>
        <name>Zn(2+)</name>
        <dbReference type="ChEBI" id="CHEBI:29105"/>
    </ligand>
</feature>
<dbReference type="PANTHER" id="PTHR46677:SF1">
    <property type="entry name" value="SMC5-SMC6 COMPLEX LOCALIZATION FACTOR PROTEIN 1"/>
    <property type="match status" value="1"/>
</dbReference>
<comment type="caution">
    <text evidence="5">The sequence shown here is derived from an EMBL/GenBank/DDBJ whole genome shotgun (WGS) entry which is preliminary data.</text>
</comment>
<reference evidence="5" key="2">
    <citation type="submission" date="2020-12" db="EMBL/GenBank/DDBJ databases">
        <authorList>
            <person name="Kanost M."/>
        </authorList>
    </citation>
    <scope>NUCLEOTIDE SEQUENCE</scope>
</reference>
<keyword evidence="6" id="KW-1185">Reference proteome</keyword>
<protein>
    <recommendedName>
        <fullName evidence="7">ZAD domain-containing protein</fullName>
    </recommendedName>
</protein>
<dbReference type="PROSITE" id="PS51915">
    <property type="entry name" value="ZAD"/>
    <property type="match status" value="1"/>
</dbReference>
<dbReference type="GO" id="GO:1990166">
    <property type="term" value="P:protein localization to site of double-strand break"/>
    <property type="evidence" value="ECO:0007669"/>
    <property type="project" value="TreeGrafter"/>
</dbReference>
<dbReference type="PROSITE" id="PS00028">
    <property type="entry name" value="ZINC_FINGER_C2H2_1"/>
    <property type="match status" value="1"/>
</dbReference>
<dbReference type="GO" id="GO:0035861">
    <property type="term" value="C:site of double-strand break"/>
    <property type="evidence" value="ECO:0007669"/>
    <property type="project" value="TreeGrafter"/>
</dbReference>
<reference evidence="5" key="1">
    <citation type="journal article" date="2016" name="Insect Biochem. Mol. Biol.">
        <title>Multifaceted biological insights from a draft genome sequence of the tobacco hornworm moth, Manduca sexta.</title>
        <authorList>
            <person name="Kanost M.R."/>
            <person name="Arrese E.L."/>
            <person name="Cao X."/>
            <person name="Chen Y.R."/>
            <person name="Chellapilla S."/>
            <person name="Goldsmith M.R."/>
            <person name="Grosse-Wilde E."/>
            <person name="Heckel D.G."/>
            <person name="Herndon N."/>
            <person name="Jiang H."/>
            <person name="Papanicolaou A."/>
            <person name="Qu J."/>
            <person name="Soulages J.L."/>
            <person name="Vogel H."/>
            <person name="Walters J."/>
            <person name="Waterhouse R.M."/>
            <person name="Ahn S.J."/>
            <person name="Almeida F.C."/>
            <person name="An C."/>
            <person name="Aqrawi P."/>
            <person name="Bretschneider A."/>
            <person name="Bryant W.B."/>
            <person name="Bucks S."/>
            <person name="Chao H."/>
            <person name="Chevignon G."/>
            <person name="Christen J.M."/>
            <person name="Clarke D.F."/>
            <person name="Dittmer N.T."/>
            <person name="Ferguson L.C.F."/>
            <person name="Garavelou S."/>
            <person name="Gordon K.H.J."/>
            <person name="Gunaratna R.T."/>
            <person name="Han Y."/>
            <person name="Hauser F."/>
            <person name="He Y."/>
            <person name="Heidel-Fischer H."/>
            <person name="Hirsh A."/>
            <person name="Hu Y."/>
            <person name="Jiang H."/>
            <person name="Kalra D."/>
            <person name="Klinner C."/>
            <person name="Konig C."/>
            <person name="Kovar C."/>
            <person name="Kroll A.R."/>
            <person name="Kuwar S.S."/>
            <person name="Lee S.L."/>
            <person name="Lehman R."/>
            <person name="Li K."/>
            <person name="Li Z."/>
            <person name="Liang H."/>
            <person name="Lovelace S."/>
            <person name="Lu Z."/>
            <person name="Mansfield J.H."/>
            <person name="McCulloch K.J."/>
            <person name="Mathew T."/>
            <person name="Morton B."/>
            <person name="Muzny D.M."/>
            <person name="Neunemann D."/>
            <person name="Ongeri F."/>
            <person name="Pauchet Y."/>
            <person name="Pu L.L."/>
            <person name="Pyrousis I."/>
            <person name="Rao X.J."/>
            <person name="Redding A."/>
            <person name="Roesel C."/>
            <person name="Sanchez-Gracia A."/>
            <person name="Schaack S."/>
            <person name="Shukla A."/>
            <person name="Tetreau G."/>
            <person name="Wang Y."/>
            <person name="Xiong G.H."/>
            <person name="Traut W."/>
            <person name="Walsh T.K."/>
            <person name="Worley K.C."/>
            <person name="Wu D."/>
            <person name="Wu W."/>
            <person name="Wu Y.Q."/>
            <person name="Zhang X."/>
            <person name="Zou Z."/>
            <person name="Zucker H."/>
            <person name="Briscoe A.D."/>
            <person name="Burmester T."/>
            <person name="Clem R.J."/>
            <person name="Feyereisen R."/>
            <person name="Grimmelikhuijzen C.J.P."/>
            <person name="Hamodrakas S.J."/>
            <person name="Hansson B.S."/>
            <person name="Huguet E."/>
            <person name="Jermiin L.S."/>
            <person name="Lan Q."/>
            <person name="Lehman H.K."/>
            <person name="Lorenzen M."/>
            <person name="Merzendorfer H."/>
            <person name="Michalopoulos I."/>
            <person name="Morton D.B."/>
            <person name="Muthukrishnan S."/>
            <person name="Oakeshott J.G."/>
            <person name="Palmer W."/>
            <person name="Park Y."/>
            <person name="Passarelli A.L."/>
            <person name="Rozas J."/>
            <person name="Schwartz L.M."/>
            <person name="Smith W."/>
            <person name="Southgate A."/>
            <person name="Vilcinskas A."/>
            <person name="Vogt R."/>
            <person name="Wang P."/>
            <person name="Werren J."/>
            <person name="Yu X.Q."/>
            <person name="Zhou J.J."/>
            <person name="Brown S.J."/>
            <person name="Scherer S.E."/>
            <person name="Richards S."/>
            <person name="Blissard G.W."/>
        </authorList>
    </citation>
    <scope>NUCLEOTIDE SEQUENCE</scope>
</reference>
<evidence type="ECO:0000256" key="1">
    <source>
        <dbReference type="PROSITE-ProRule" id="PRU00042"/>
    </source>
</evidence>
<dbReference type="GO" id="GO:0008270">
    <property type="term" value="F:zinc ion binding"/>
    <property type="evidence" value="ECO:0007669"/>
    <property type="project" value="UniProtKB-UniRule"/>
</dbReference>
<sequence>MTLAFHKCRLCLKLGDFCSIFDQDDTVKLSDMVMSFANVKIFEGDGFSDRVCTSCIENLSTAYLFKQQCERIDHLIRKSPDTDINKPPLTNYDDFFNKEFHVHTEYESGEDEKNESYDNNTNAEAYCGSRHEISDETDSDVDSIKCMACNQSYSNIGSHRCHTVCTIERNGLQQSSSSNETLVATDISQENIQSRPTPPGSTKSSYIDVSCLLCDARYDQYDSYVIHLNKCLTNVKLHHYVCPVCHEMYTDKLAYLEHLKVTHFSQNTVQEDFIGPGMDCIDFPIYATTKPKAVRRQIGWSVEDIYQEIDCKPLEKKETPTSSPLKTFFSKFGNETFSRQSTPKKVSFRKFIENGKAKTSIHLPFQKYIQNYKLKKKATAYSPIKGKLQVSTKIKASLPEVSDSDYSSPSGTSEESWKLKQNLICACDKKIFMLSESVKDRDRLTAMINELGGVVAENTKMEMLATHFVSVLPNDTFTGMMVCALATGKWLLSINFIYDSFRCKKFLQESLYEWMKHPKILEIDSTSVEVARAAVYWHSELEAQSNKYPFEGKQIVLIMKKKYRQYYQMIFKTLKAKPVTYDPRTPGSCCTADYCFVDMKIIERVKLRFFARHNVPVFPYQYILVYLLKRGHVEDEYKYLLQDCKKIFSPDTMYLLNNTY</sequence>